<proteinExistence type="inferred from homology"/>
<keyword evidence="2 5" id="KW-0808">Transferase</keyword>
<dbReference type="CDD" id="cd03357">
    <property type="entry name" value="LbH_MAT_GAT"/>
    <property type="match status" value="1"/>
</dbReference>
<accession>A0A1Y2EPP4</accession>
<dbReference type="STRING" id="1754190.A0A1Y2EPP4"/>
<dbReference type="InterPro" id="IPR039369">
    <property type="entry name" value="LacA-like"/>
</dbReference>
<dbReference type="SUPFAM" id="SSF51161">
    <property type="entry name" value="Trimeric LpxA-like enzymes"/>
    <property type="match status" value="1"/>
</dbReference>
<evidence type="ECO:0000256" key="4">
    <source>
        <dbReference type="ARBA" id="ARBA00023315"/>
    </source>
</evidence>
<dbReference type="InterPro" id="IPR024688">
    <property type="entry name" value="Mac_dom"/>
</dbReference>
<feature type="domain" description="Maltose/galactoside acetyltransferase" evidence="6">
    <location>
        <begin position="8"/>
        <end position="62"/>
    </location>
</feature>
<dbReference type="EC" id="2.3.1.-" evidence="5"/>
<dbReference type="InterPro" id="IPR011004">
    <property type="entry name" value="Trimer_LpxA-like_sf"/>
</dbReference>
<dbReference type="AlphaFoldDB" id="A0A1Y2EPP4"/>
<dbReference type="OrthoDB" id="25818at2759"/>
<dbReference type="EMBL" id="MCOG01000035">
    <property type="protein sequence ID" value="ORY73166.1"/>
    <property type="molecule type" value="Genomic_DNA"/>
</dbReference>
<dbReference type="FunFam" id="2.160.10.10:FF:000025">
    <property type="entry name" value="Hexapeptide-repeat containing-acetyltransferase"/>
    <property type="match status" value="1"/>
</dbReference>
<dbReference type="Pfam" id="PF12464">
    <property type="entry name" value="Mac"/>
    <property type="match status" value="1"/>
</dbReference>
<dbReference type="PANTHER" id="PTHR43017">
    <property type="entry name" value="GALACTOSIDE O-ACETYLTRANSFERASE"/>
    <property type="match status" value="1"/>
</dbReference>
<keyword evidence="8" id="KW-1185">Reference proteome</keyword>
<sequence length="203" mass="22555">MTNNLSEWDLMKKGLVYNDFDTDLVERRVVAKNIFREFNKTDDSETEKRKNLLTKLFNKIGERVFVEPDFTCEFGKNITIGNDVYINFGCIILDCGDVTIGNHVLIGPRLGIYSANHCILPEERITGGIIAKPVNIEDNVWIGGDVKILAGVTIGEGSIIGAGSIVTKDIPPRVIAAGNPCKVIRKITKDDKTDYLDRINAKK</sequence>
<gene>
    <name evidence="7" type="ORF">LY90DRAFT_699716</name>
</gene>
<evidence type="ECO:0000256" key="5">
    <source>
        <dbReference type="RuleBase" id="RU367021"/>
    </source>
</evidence>
<dbReference type="SMART" id="SM01266">
    <property type="entry name" value="Mac"/>
    <property type="match status" value="1"/>
</dbReference>
<dbReference type="GO" id="GO:0008870">
    <property type="term" value="F:galactoside O-acetyltransferase activity"/>
    <property type="evidence" value="ECO:0007669"/>
    <property type="project" value="TreeGrafter"/>
</dbReference>
<evidence type="ECO:0000313" key="7">
    <source>
        <dbReference type="EMBL" id="ORY73166.1"/>
    </source>
</evidence>
<dbReference type="Pfam" id="PF00132">
    <property type="entry name" value="Hexapep"/>
    <property type="match status" value="1"/>
</dbReference>
<dbReference type="PANTHER" id="PTHR43017:SF1">
    <property type="entry name" value="ACETYLTRANSFERASE YJL218W-RELATED"/>
    <property type="match status" value="1"/>
</dbReference>
<dbReference type="InterPro" id="IPR018357">
    <property type="entry name" value="Hexapep_transf_CS"/>
</dbReference>
<evidence type="ECO:0000256" key="1">
    <source>
        <dbReference type="ARBA" id="ARBA00007274"/>
    </source>
</evidence>
<comment type="caution">
    <text evidence="7">The sequence shown here is derived from an EMBL/GenBank/DDBJ whole genome shotgun (WGS) entry which is preliminary data.</text>
</comment>
<dbReference type="Gene3D" id="2.160.10.10">
    <property type="entry name" value="Hexapeptide repeat proteins"/>
    <property type="match status" value="1"/>
</dbReference>
<evidence type="ECO:0000256" key="3">
    <source>
        <dbReference type="ARBA" id="ARBA00022737"/>
    </source>
</evidence>
<comment type="similarity">
    <text evidence="1 5">Belongs to the transferase hexapeptide repeat family.</text>
</comment>
<organism evidence="7 8">
    <name type="scientific">Neocallimastix californiae</name>
    <dbReference type="NCBI Taxonomy" id="1754190"/>
    <lineage>
        <taxon>Eukaryota</taxon>
        <taxon>Fungi</taxon>
        <taxon>Fungi incertae sedis</taxon>
        <taxon>Chytridiomycota</taxon>
        <taxon>Chytridiomycota incertae sedis</taxon>
        <taxon>Neocallimastigomycetes</taxon>
        <taxon>Neocallimastigales</taxon>
        <taxon>Neocallimastigaceae</taxon>
        <taxon>Neocallimastix</taxon>
    </lineage>
</organism>
<reference evidence="7 8" key="1">
    <citation type="submission" date="2016-08" db="EMBL/GenBank/DDBJ databases">
        <title>A Parts List for Fungal Cellulosomes Revealed by Comparative Genomics.</title>
        <authorList>
            <consortium name="DOE Joint Genome Institute"/>
            <person name="Haitjema C.H."/>
            <person name="Gilmore S.P."/>
            <person name="Henske J.K."/>
            <person name="Solomon K.V."/>
            <person name="De Groot R."/>
            <person name="Kuo A."/>
            <person name="Mondo S.J."/>
            <person name="Salamov A.A."/>
            <person name="Labutti K."/>
            <person name="Zhao Z."/>
            <person name="Chiniquy J."/>
            <person name="Barry K."/>
            <person name="Brewer H.M."/>
            <person name="Purvine S.O."/>
            <person name="Wright A.T."/>
            <person name="Boxma B."/>
            <person name="Van Alen T."/>
            <person name="Hackstein J.H."/>
            <person name="Baker S.E."/>
            <person name="Grigoriev I.V."/>
            <person name="O'Malley M.A."/>
        </authorList>
    </citation>
    <scope>NUCLEOTIDE SEQUENCE [LARGE SCALE GENOMIC DNA]</scope>
    <source>
        <strain evidence="7 8">G1</strain>
    </source>
</reference>
<evidence type="ECO:0000313" key="8">
    <source>
        <dbReference type="Proteomes" id="UP000193920"/>
    </source>
</evidence>
<dbReference type="InterPro" id="IPR001451">
    <property type="entry name" value="Hexapep"/>
</dbReference>
<dbReference type="PROSITE" id="PS00101">
    <property type="entry name" value="HEXAPEP_TRANSFERASES"/>
    <property type="match status" value="1"/>
</dbReference>
<keyword evidence="4 5" id="KW-0012">Acyltransferase</keyword>
<protein>
    <recommendedName>
        <fullName evidence="5">Acetyltransferase</fullName>
        <ecNumber evidence="5">2.3.1.-</ecNumber>
    </recommendedName>
</protein>
<name>A0A1Y2EPP4_9FUNG</name>
<evidence type="ECO:0000256" key="2">
    <source>
        <dbReference type="ARBA" id="ARBA00022679"/>
    </source>
</evidence>
<keyword evidence="3" id="KW-0677">Repeat</keyword>
<dbReference type="Proteomes" id="UP000193920">
    <property type="component" value="Unassembled WGS sequence"/>
</dbReference>
<evidence type="ECO:0000259" key="6">
    <source>
        <dbReference type="SMART" id="SM01266"/>
    </source>
</evidence>